<dbReference type="InterPro" id="IPR006935">
    <property type="entry name" value="Helicase/UvrB_N"/>
</dbReference>
<dbReference type="GO" id="GO:0003677">
    <property type="term" value="F:DNA binding"/>
    <property type="evidence" value="ECO:0007669"/>
    <property type="project" value="InterPro"/>
</dbReference>
<organism evidence="3 4">
    <name type="scientific">Methanoculleus marisnigri (strain ATCC 35101 / DSM 1498 / JR1)</name>
    <dbReference type="NCBI Taxonomy" id="368407"/>
    <lineage>
        <taxon>Archaea</taxon>
        <taxon>Methanobacteriati</taxon>
        <taxon>Methanobacteriota</taxon>
        <taxon>Stenosarchaea group</taxon>
        <taxon>Methanomicrobia</taxon>
        <taxon>Methanomicrobiales</taxon>
        <taxon>Methanomicrobiaceae</taxon>
        <taxon>Methanoculleus</taxon>
    </lineage>
</organism>
<dbReference type="InterPro" id="IPR001650">
    <property type="entry name" value="Helicase_C-like"/>
</dbReference>
<proteinExistence type="predicted"/>
<sequence>MRPKHNRVIFLPLPQMGCMEPSPGIYEQVISEYLASKLSGPEKEGRVFKDPLARFDPQTVLSRYLAKILRTALQSADEAGASLEEQILICNRLIEHLGTELRDKTLEQCKITPEAEVLLALVERNPLSALNITAPTRPETSIAQSSLFTGSPGEPGLVDELRKEIRTADRVDLLVSFIKWSGLRLILDDLKEFVRHGNLRVITTSYTGATDIKAVEALAALRNTTVRISYDTDRTRLHAKTYTFHRNNGFSTSYIGSSNLSNPAITSGLEWNVKVTEQDSYDIIQRIEKTFETYWKDPEFIEYTPESRERLQRALSKERRSEIDLRPIFDIRPYYYQKEILERLKAERELHNNYKNLIVAATGTGKTVISAFDYKSLFQRPGEYPRLLFVAHREEILKQSIQVFRGVLKDQNFGDLLVGGSEPAQIEHLFTSIQSLNSRNLPEITPPDYYDMVIVDEFHHAAAPSYQRLLSYYTPGVLLGLTATPERTDNLDILEYFNEKISAEIRLPEAINRKLLAPFHYFGVTDVVDLDTVPWKRGTYDPAEISRLYTGNQQRADLIIRAVQDYTTDLHEIIGLGFCVSVEHAEYMAAAFRAAGVPAACLHAGSSREERSTIQKRLVDRKIHFIFVVDLYNEGVDIPEVNTILFLRPTESLTVFIQQFGRGLRLSDGKECLTVLDFVGNHNKNFPFGERIAALLSPGGKTLVEQVSRDSYSLPKGCYIHFEEKARERVLANIRANITNRATLIRKIRSFEDETGEPLTFKKFLQRYSLQPLDIYRRGTFCSLAAEASVYPEVYEDERLFPRAAALRLATLNSPEAIRFIRAVLSDPRHHSPAALSDREKNMLALFYYSLNDGFLRDENMGIEEIFSDLFAYDEIRREICDLLEYNGAHIEFLPKPVDLGFENALELHSTYTRAQAFAALGHYTLTRKPAGGSREGVVYLEDKKADVFLVTLNKTEEHYSPTTMYKDYAVNEDLFHWQSQSTTSASSPTGRRYIEHERRGSRVLLFVREYNRVDGVTQPYLFLGTARYVSHEGSRPMSITWELDDPMPPGFFLKANKMVVG</sequence>
<dbReference type="PANTHER" id="PTHR47962:SF7">
    <property type="entry name" value="MITOCHONDRIAL ATP-DEPENDENT HELICASE IRC3-RELATED"/>
    <property type="match status" value="1"/>
</dbReference>
<feature type="domain" description="Helicase ATP-binding" evidence="1">
    <location>
        <begin position="347"/>
        <end position="503"/>
    </location>
</feature>
<dbReference type="GO" id="GO:0005524">
    <property type="term" value="F:ATP binding"/>
    <property type="evidence" value="ECO:0007669"/>
    <property type="project" value="InterPro"/>
</dbReference>
<dbReference type="Pfam" id="PF00271">
    <property type="entry name" value="Helicase_C"/>
    <property type="match status" value="1"/>
</dbReference>
<dbReference type="GO" id="GO:0120545">
    <property type="term" value="F:nucleic acid conformation isomerase activity"/>
    <property type="evidence" value="ECO:0007669"/>
    <property type="project" value="UniProtKB-ARBA"/>
</dbReference>
<reference evidence="3 4" key="1">
    <citation type="journal article" date="2009" name="Stand. Genomic Sci.">
        <title>Complete genome sequence of Methanoculleus marisnigri Romesser et al. 1981 type strain JR1.</title>
        <authorList>
            <person name="Anderson I.J."/>
            <person name="Sieprawska-Lupa M."/>
            <person name="Lapidus A."/>
            <person name="Nolan M."/>
            <person name="Copeland A."/>
            <person name="Glavina Del Rio T."/>
            <person name="Tice H."/>
            <person name="Dalin E."/>
            <person name="Barry K."/>
            <person name="Saunders E."/>
            <person name="Han C."/>
            <person name="Brettin T."/>
            <person name="Detter J.C."/>
            <person name="Bruce D."/>
            <person name="Mikhailova N."/>
            <person name="Pitluck S."/>
            <person name="Hauser L."/>
            <person name="Land M."/>
            <person name="Lucas S."/>
            <person name="Richardson P."/>
            <person name="Whitman W.B."/>
            <person name="Kyrpides N.C."/>
        </authorList>
    </citation>
    <scope>NUCLEOTIDE SEQUENCE [LARGE SCALE GENOMIC DNA]</scope>
    <source>
        <strain evidence="4">ATCC 35101 / DSM 1498 / JR1</strain>
    </source>
</reference>
<dbReference type="InterPro" id="IPR027417">
    <property type="entry name" value="P-loop_NTPase"/>
</dbReference>
<dbReference type="Pfam" id="PF04851">
    <property type="entry name" value="ResIII"/>
    <property type="match status" value="1"/>
</dbReference>
<dbReference type="CDD" id="cd18032">
    <property type="entry name" value="DEXHc_RE_I_III_res"/>
    <property type="match status" value="1"/>
</dbReference>
<dbReference type="PROSITE" id="PS51192">
    <property type="entry name" value="HELICASE_ATP_BIND_1"/>
    <property type="match status" value="1"/>
</dbReference>
<dbReference type="SMART" id="SM00487">
    <property type="entry name" value="DEXDc"/>
    <property type="match status" value="1"/>
</dbReference>
<evidence type="ECO:0000259" key="1">
    <source>
        <dbReference type="PROSITE" id="PS51192"/>
    </source>
</evidence>
<dbReference type="HOGENOM" id="CLU_005588_1_1_2"/>
<dbReference type="InterPro" id="IPR052511">
    <property type="entry name" value="ATP-dep_Helicase"/>
</dbReference>
<dbReference type="InterPro" id="IPR025202">
    <property type="entry name" value="PLD-like_dom"/>
</dbReference>
<dbReference type="PROSITE" id="PS51194">
    <property type="entry name" value="HELICASE_CTER"/>
    <property type="match status" value="1"/>
</dbReference>
<dbReference type="SUPFAM" id="SSF56024">
    <property type="entry name" value="Phospholipase D/nuclease"/>
    <property type="match status" value="1"/>
</dbReference>
<evidence type="ECO:0000313" key="3">
    <source>
        <dbReference type="EMBL" id="ABN56382.1"/>
    </source>
</evidence>
<gene>
    <name evidence="3" type="ordered locus">Memar_0449</name>
</gene>
<dbReference type="Pfam" id="PF11907">
    <property type="entry name" value="DUF3427"/>
    <property type="match status" value="1"/>
</dbReference>
<dbReference type="GO" id="GO:0016887">
    <property type="term" value="F:ATP hydrolysis activity"/>
    <property type="evidence" value="ECO:0007669"/>
    <property type="project" value="TreeGrafter"/>
</dbReference>
<dbReference type="Gene3D" id="3.30.870.10">
    <property type="entry name" value="Endonuclease Chain A"/>
    <property type="match status" value="1"/>
</dbReference>
<dbReference type="InterPro" id="IPR021835">
    <property type="entry name" value="DUF3427"/>
</dbReference>
<dbReference type="AlphaFoldDB" id="A3CSN2"/>
<dbReference type="KEGG" id="mem:Memar_0449"/>
<dbReference type="SMART" id="SM00490">
    <property type="entry name" value="HELICc"/>
    <property type="match status" value="1"/>
</dbReference>
<dbReference type="eggNOG" id="arCOG00881">
    <property type="taxonomic scope" value="Archaea"/>
</dbReference>
<protein>
    <submittedName>
        <fullName evidence="3">Type III restriction enzyme, res subunit</fullName>
    </submittedName>
</protein>
<dbReference type="InterPro" id="IPR014001">
    <property type="entry name" value="Helicase_ATP-bd"/>
</dbReference>
<evidence type="ECO:0000259" key="2">
    <source>
        <dbReference type="PROSITE" id="PS51194"/>
    </source>
</evidence>
<dbReference type="SUPFAM" id="SSF52540">
    <property type="entry name" value="P-loop containing nucleoside triphosphate hydrolases"/>
    <property type="match status" value="1"/>
</dbReference>
<dbReference type="Gene3D" id="3.40.50.300">
    <property type="entry name" value="P-loop containing nucleotide triphosphate hydrolases"/>
    <property type="match status" value="2"/>
</dbReference>
<accession>A3CSN2</accession>
<dbReference type="Pfam" id="PF13091">
    <property type="entry name" value="PLDc_2"/>
    <property type="match status" value="1"/>
</dbReference>
<dbReference type="CDD" id="cd09203">
    <property type="entry name" value="PLDc_N_DEXD_b1"/>
    <property type="match status" value="1"/>
</dbReference>
<name>A3CSN2_METMJ</name>
<dbReference type="PANTHER" id="PTHR47962">
    <property type="entry name" value="ATP-DEPENDENT HELICASE LHR-RELATED-RELATED"/>
    <property type="match status" value="1"/>
</dbReference>
<feature type="domain" description="Helicase C-terminal" evidence="2">
    <location>
        <begin position="562"/>
        <end position="711"/>
    </location>
</feature>
<keyword evidence="4" id="KW-1185">Reference proteome</keyword>
<dbReference type="Proteomes" id="UP000002146">
    <property type="component" value="Chromosome"/>
</dbReference>
<dbReference type="CDD" id="cd18799">
    <property type="entry name" value="SF2_C_EcoAI-like"/>
    <property type="match status" value="1"/>
</dbReference>
<dbReference type="EMBL" id="CP000562">
    <property type="protein sequence ID" value="ABN56382.1"/>
    <property type="molecule type" value="Genomic_DNA"/>
</dbReference>
<dbReference type="REBASE" id="31292">
    <property type="entry name" value="MmaJRORF449P"/>
</dbReference>
<evidence type="ECO:0000313" key="4">
    <source>
        <dbReference type="Proteomes" id="UP000002146"/>
    </source>
</evidence>
<dbReference type="GO" id="GO:0140097">
    <property type="term" value="F:catalytic activity, acting on DNA"/>
    <property type="evidence" value="ECO:0007669"/>
    <property type="project" value="UniProtKB-ARBA"/>
</dbReference>
<dbReference type="STRING" id="368407.Memar_0449"/>